<dbReference type="GO" id="GO:0003676">
    <property type="term" value="F:nucleic acid binding"/>
    <property type="evidence" value="ECO:0007669"/>
    <property type="project" value="InterPro"/>
</dbReference>
<dbReference type="InterPro" id="IPR043502">
    <property type="entry name" value="DNA/RNA_pol_sf"/>
</dbReference>
<dbReference type="Gene3D" id="3.30.70.270">
    <property type="match status" value="2"/>
</dbReference>
<dbReference type="InterPro" id="IPR041588">
    <property type="entry name" value="Integrase_H2C2"/>
</dbReference>
<feature type="domain" description="RNase H type-1" evidence="1">
    <location>
        <begin position="570"/>
        <end position="703"/>
    </location>
</feature>
<evidence type="ECO:0000259" key="1">
    <source>
        <dbReference type="PROSITE" id="PS50879"/>
    </source>
</evidence>
<protein>
    <submittedName>
        <fullName evidence="3">Uncharacterized protein</fullName>
    </submittedName>
</protein>
<dbReference type="InterPro" id="IPR002156">
    <property type="entry name" value="RNaseH_domain"/>
</dbReference>
<dbReference type="PROSITE" id="PS50994">
    <property type="entry name" value="INTEGRASE"/>
    <property type="match status" value="1"/>
</dbReference>
<dbReference type="Proteomes" id="UP001054821">
    <property type="component" value="Chromosome 3"/>
</dbReference>
<dbReference type="Pfam" id="PF00665">
    <property type="entry name" value="rve"/>
    <property type="match status" value="1"/>
</dbReference>
<comment type="caution">
    <text evidence="3">The sequence shown here is derived from an EMBL/GenBank/DDBJ whole genome shotgun (WGS) entry which is preliminary data.</text>
</comment>
<dbReference type="SUPFAM" id="SSF53098">
    <property type="entry name" value="Ribonuclease H-like"/>
    <property type="match status" value="2"/>
</dbReference>
<dbReference type="Gene3D" id="3.10.20.370">
    <property type="match status" value="1"/>
</dbReference>
<reference evidence="3 4" key="1">
    <citation type="journal article" date="2022" name="G3 (Bethesda)">
        <title>Whole-genome sequence and methylome profiling of the almond [Prunus dulcis (Mill.) D.A. Webb] cultivar 'Nonpareil'.</title>
        <authorList>
            <person name="D'Amico-Willman K.M."/>
            <person name="Ouma W.Z."/>
            <person name="Meulia T."/>
            <person name="Sideli G.M."/>
            <person name="Gradziel T.M."/>
            <person name="Fresnedo-Ramirez J."/>
        </authorList>
    </citation>
    <scope>NUCLEOTIDE SEQUENCE [LARGE SCALE GENOMIC DNA]</scope>
    <source>
        <strain evidence="3">Clone GOH B32 T37-40</strain>
    </source>
</reference>
<dbReference type="InterPro" id="IPR043128">
    <property type="entry name" value="Rev_trsase/Diguanyl_cyclase"/>
</dbReference>
<evidence type="ECO:0000313" key="3">
    <source>
        <dbReference type="EMBL" id="KAI5337021.1"/>
    </source>
</evidence>
<sequence length="1160" mass="131932">MHNPATNMAEFTHEITKEQEEEVLQEEVLDYAPAASDDSLPEVEDPLQEINLGTEEDPRPTFISTLLKEPLKSELMALLQEFRDCFAWHYHEMPGLDRQLVEHKLPIKDGYLPVKQARRRMSMDTELKVKEEIERLLKAGFIIPAIYADWLANIVPVLKRKTGVVRICVDYRNLNEASPKDEYPMPMADMLIDGAAHNQMLSFMDGNAGYNQIMMAEQDIHKTAFMCPGHIGAFEYTVMPFGLRNAGATYQRAMNSIFHDMIGHSLEVYIDDVVIKSPEEGNHISSLRKAFLRMRQHKLKMNPKKCVFGVQAGNFLGFLVHQRGIEIDKNKAKSIIQASPPRNKKELQSLLGKINFLRRFISNSAGKIQPFSSLLKLKQEQTFKWEEQHQQAFQEIKDYLSNPPVLSSPEKGRPLKLYVSASELSIGSLLVQDNKEGKEQAVYYLSRTLTEVERRYSAIERLCLALYFTAVKLRHYMLPHTIYIIAKTDLIKYMLTRPMLRGRIGKWTLALTEFTLRYVPQKAVKGQAVADFLADHPGEEIENMDSLDIANANLLTRAHVCLNNPIYSIHLTPWKLYFDGSKTDKASGAGVVLEEPLGIRHCYSFQLDFQCTNNRAEYEALIIGLEMLVELGVQSVEILGDSMLVLKQIAGEYKCLNPSLAVYLVAARNLLTEFREATWEHTPREENFAANELAQVATGIQMPEDCVQRIIKIGRKSLPSVLTRGMEIEVNSALITKDDWRDPIMTYLQYPILPSEKRVRIMATNYLMWNEDLVRKSKDEVLLRCLGKTEYMKVMGETQEGICGAHQGGRKMCWLIRRYGYFWPTMLTDCINYSKGCEACQRHGPIQQAPSVPMNPVVKPWPFRGWAMDLIGKIYPASSQQHCFIIVATDYFTKWVEAKPIKTTTSQEIITFIEEQIIQRFGIPESITTDRGSSFISRDMLDMAEAFKFKLLQSTPYYAQANGQAESSNKVIINIIRKMLEKNPKQWHERLSETLWAYRTSKREATGMTPYALTYGHDAILPMEIAVQSLRIAHQHGLTGEDYSQAMLLELEELDASRIDTLNKLLAGKQAQSRSHGTHTEIKCVTGRIPEAQGSSKQVLIPVDRLLGQKNGVIDPSSPPVTPISREKSVNPVCPFDWTVPHLAGWEGSAQMLANPRMRG</sequence>
<dbReference type="Pfam" id="PF17921">
    <property type="entry name" value="Integrase_H2C2"/>
    <property type="match status" value="1"/>
</dbReference>
<dbReference type="PANTHER" id="PTHR48475:SF1">
    <property type="entry name" value="RNASE H TYPE-1 DOMAIN-CONTAINING PROTEIN"/>
    <property type="match status" value="1"/>
</dbReference>
<dbReference type="InterPro" id="IPR001584">
    <property type="entry name" value="Integrase_cat-core"/>
</dbReference>
<organism evidence="3 4">
    <name type="scientific">Prunus dulcis</name>
    <name type="common">Almond</name>
    <name type="synonym">Amygdalus dulcis</name>
    <dbReference type="NCBI Taxonomy" id="3755"/>
    <lineage>
        <taxon>Eukaryota</taxon>
        <taxon>Viridiplantae</taxon>
        <taxon>Streptophyta</taxon>
        <taxon>Embryophyta</taxon>
        <taxon>Tracheophyta</taxon>
        <taxon>Spermatophyta</taxon>
        <taxon>Magnoliopsida</taxon>
        <taxon>eudicotyledons</taxon>
        <taxon>Gunneridae</taxon>
        <taxon>Pentapetalae</taxon>
        <taxon>rosids</taxon>
        <taxon>fabids</taxon>
        <taxon>Rosales</taxon>
        <taxon>Rosaceae</taxon>
        <taxon>Amygdaloideae</taxon>
        <taxon>Amygdaleae</taxon>
        <taxon>Prunus</taxon>
    </lineage>
</organism>
<dbReference type="InterPro" id="IPR012337">
    <property type="entry name" value="RNaseH-like_sf"/>
</dbReference>
<dbReference type="InterPro" id="IPR000477">
    <property type="entry name" value="RT_dom"/>
</dbReference>
<dbReference type="FunFam" id="3.30.70.270:FF:000020">
    <property type="entry name" value="Transposon Tf2-6 polyprotein-like Protein"/>
    <property type="match status" value="1"/>
</dbReference>
<dbReference type="PANTHER" id="PTHR48475">
    <property type="entry name" value="RIBONUCLEASE H"/>
    <property type="match status" value="1"/>
</dbReference>
<dbReference type="CDD" id="cd09274">
    <property type="entry name" value="RNase_HI_RT_Ty3"/>
    <property type="match status" value="1"/>
</dbReference>
<dbReference type="CDD" id="cd01647">
    <property type="entry name" value="RT_LTR"/>
    <property type="match status" value="1"/>
</dbReference>
<proteinExistence type="predicted"/>
<dbReference type="PROSITE" id="PS50879">
    <property type="entry name" value="RNASE_H_1"/>
    <property type="match status" value="1"/>
</dbReference>
<dbReference type="Pfam" id="PF17919">
    <property type="entry name" value="RT_RNaseH_2"/>
    <property type="match status" value="1"/>
</dbReference>
<dbReference type="EMBL" id="JAJFAZ020000003">
    <property type="protein sequence ID" value="KAI5337021.1"/>
    <property type="molecule type" value="Genomic_DNA"/>
</dbReference>
<dbReference type="Gene3D" id="3.10.10.10">
    <property type="entry name" value="HIV Type 1 Reverse Transcriptase, subunit A, domain 1"/>
    <property type="match status" value="1"/>
</dbReference>
<dbReference type="InterPro" id="IPR041577">
    <property type="entry name" value="RT_RNaseH_2"/>
</dbReference>
<dbReference type="Pfam" id="PF00078">
    <property type="entry name" value="RVT_1"/>
    <property type="match status" value="1"/>
</dbReference>
<feature type="domain" description="Integrase catalytic" evidence="2">
    <location>
        <begin position="858"/>
        <end position="1018"/>
    </location>
</feature>
<dbReference type="Gene3D" id="1.10.340.70">
    <property type="match status" value="1"/>
</dbReference>
<dbReference type="CDD" id="cd09279">
    <property type="entry name" value="RNase_HI_like"/>
    <property type="match status" value="1"/>
</dbReference>
<name>A0AAD4W7J8_PRUDU</name>
<evidence type="ECO:0000259" key="2">
    <source>
        <dbReference type="PROSITE" id="PS50994"/>
    </source>
</evidence>
<dbReference type="InterPro" id="IPR036397">
    <property type="entry name" value="RNaseH_sf"/>
</dbReference>
<evidence type="ECO:0000313" key="4">
    <source>
        <dbReference type="Proteomes" id="UP001054821"/>
    </source>
</evidence>
<accession>A0AAD4W7J8</accession>
<dbReference type="Gene3D" id="3.30.420.10">
    <property type="entry name" value="Ribonuclease H-like superfamily/Ribonuclease H"/>
    <property type="match status" value="2"/>
</dbReference>
<dbReference type="AlphaFoldDB" id="A0AAD4W7J8"/>
<dbReference type="Pfam" id="PF13456">
    <property type="entry name" value="RVT_3"/>
    <property type="match status" value="1"/>
</dbReference>
<gene>
    <name evidence="3" type="ORF">L3X38_016290</name>
</gene>
<dbReference type="GO" id="GO:0015074">
    <property type="term" value="P:DNA integration"/>
    <property type="evidence" value="ECO:0007669"/>
    <property type="project" value="InterPro"/>
</dbReference>
<keyword evidence="4" id="KW-1185">Reference proteome</keyword>
<dbReference type="GO" id="GO:0004523">
    <property type="term" value="F:RNA-DNA hybrid ribonuclease activity"/>
    <property type="evidence" value="ECO:0007669"/>
    <property type="project" value="InterPro"/>
</dbReference>
<dbReference type="SUPFAM" id="SSF56672">
    <property type="entry name" value="DNA/RNA polymerases"/>
    <property type="match status" value="1"/>
</dbReference>